<dbReference type="Gene3D" id="2.60.40.10">
    <property type="entry name" value="Immunoglobulins"/>
    <property type="match status" value="1"/>
</dbReference>
<feature type="compositionally biased region" description="Gly residues" evidence="1">
    <location>
        <begin position="765"/>
        <end position="794"/>
    </location>
</feature>
<evidence type="ECO:0000256" key="1">
    <source>
        <dbReference type="SAM" id="MobiDB-lite"/>
    </source>
</evidence>
<accession>A0A6C0CW28</accession>
<feature type="compositionally biased region" description="Gly residues" evidence="1">
    <location>
        <begin position="421"/>
        <end position="432"/>
    </location>
</feature>
<evidence type="ECO:0008006" key="3">
    <source>
        <dbReference type="Google" id="ProtNLM"/>
    </source>
</evidence>
<feature type="region of interest" description="Disordered" evidence="1">
    <location>
        <begin position="748"/>
        <end position="794"/>
    </location>
</feature>
<name>A0A6C0CW28_9ZZZZ</name>
<dbReference type="AlphaFoldDB" id="A0A6C0CW28"/>
<sequence>MSNFLNNANKNWSVVAGQIQNQAANGIVYIKPSAFQIPVGVSNERPTGEAGMIRYLTSENVIEYYNANTGSWIPINQQPPEIISIDPQYYPLGSTDPLTINGSNFFAGTTVTFIGNDGTIYGPNGSSFITSSQLSCSVPIGVNSLNDPFDVKVTNPSGLSSQLDNSLFINENPIFVTSQTPSVYATIDVSTVLTGQLDISATDPENHYPISFSEISGNNITPLILETSGVISGTVPFPTPITATSQSIVFTVQAIDDFSASSIGSFTYVINRPENDINVSSFGTLGVDYTRTYLDTIEGSGNTVGSPVIGGSTVYQFKSTGLTGNIAPSSNPFNLNYCVVAGGGAGGCSQGGGGGAGGVKLGNLYLSTSNNVSVGIGGTGNVNTNSAGGNGFNSILGSITATGGGGGGGGNRNGSNSSSPGQGGGSGGGGAGMFNSVQGGGTGILGEGNTGGSGFGAATGPESRAEVILGGGGGGANIKGGKSTSVGNGQITGSATGDGGAGILTTITGSNVYYGGGGGGGAALNGDVTTFGVGGIGGGGNGRVGGYDDTYGGNGLSGTTNTGGGGGGGGGGGSSGILYYGRGGDGGSGIVIVRFPSYTFSTPINYLTVSSVNNVYYNISYLNTSLSQVDYPDPSGYTVYIFNSANNTTSGTVTATPNNTIDISYVVVGGGGSGGTGQGGGGGAGGVVIGYNGSVSSALNLTIGAGGIPADTLYSQPGAKGTNGSNSTITGAFTSTAGGGGAGGGTNSGGGFSLSNGNSGNSTNGSGGGGGANSDGTTYGLGGSGDGTGGNGGQGNNGGTGYGGGGGGASAIGSNSSGGAGAGGAGTYSSILGYNVGGGGGGGSGGAGIDGASGGLGGGGQGRGTALVAGGALYTDPKVGENGVNGTGGGGGGGAFGTASFMGGNGGSGVIGILFRTSS</sequence>
<dbReference type="SUPFAM" id="SSF81296">
    <property type="entry name" value="E set domains"/>
    <property type="match status" value="1"/>
</dbReference>
<dbReference type="InterPro" id="IPR013783">
    <property type="entry name" value="Ig-like_fold"/>
</dbReference>
<organism evidence="2">
    <name type="scientific">viral metagenome</name>
    <dbReference type="NCBI Taxonomy" id="1070528"/>
    <lineage>
        <taxon>unclassified sequences</taxon>
        <taxon>metagenomes</taxon>
        <taxon>organismal metagenomes</taxon>
    </lineage>
</organism>
<dbReference type="EMBL" id="MN739506">
    <property type="protein sequence ID" value="QHT09046.1"/>
    <property type="molecule type" value="Genomic_DNA"/>
</dbReference>
<proteinExistence type="predicted"/>
<dbReference type="InterPro" id="IPR014756">
    <property type="entry name" value="Ig_E-set"/>
</dbReference>
<protein>
    <recommendedName>
        <fullName evidence="3">IPT/TIG domain-containing protein</fullName>
    </recommendedName>
</protein>
<feature type="region of interest" description="Disordered" evidence="1">
    <location>
        <begin position="405"/>
        <end position="432"/>
    </location>
</feature>
<reference evidence="2" key="1">
    <citation type="journal article" date="2020" name="Nature">
        <title>Giant virus diversity and host interactions through global metagenomics.</title>
        <authorList>
            <person name="Schulz F."/>
            <person name="Roux S."/>
            <person name="Paez-Espino D."/>
            <person name="Jungbluth S."/>
            <person name="Walsh D.A."/>
            <person name="Denef V.J."/>
            <person name="McMahon K.D."/>
            <person name="Konstantinidis K.T."/>
            <person name="Eloe-Fadrosh E.A."/>
            <person name="Kyrpides N.C."/>
            <person name="Woyke T."/>
        </authorList>
    </citation>
    <scope>NUCLEOTIDE SEQUENCE</scope>
    <source>
        <strain evidence="2">GVMAG-M-3300023109-53</strain>
    </source>
</reference>
<feature type="compositionally biased region" description="Low complexity" evidence="1">
    <location>
        <begin position="753"/>
        <end position="764"/>
    </location>
</feature>
<dbReference type="PRINTS" id="PR01228">
    <property type="entry name" value="EGGSHELL"/>
</dbReference>
<evidence type="ECO:0000313" key="2">
    <source>
        <dbReference type="EMBL" id="QHT09046.1"/>
    </source>
</evidence>